<dbReference type="Proteomes" id="UP000627573">
    <property type="component" value="Unassembled WGS sequence"/>
</dbReference>
<dbReference type="SMART" id="SM00987">
    <property type="entry name" value="UreE_C"/>
    <property type="match status" value="1"/>
</dbReference>
<reference evidence="2 3" key="1">
    <citation type="submission" date="2020-12" db="EMBL/GenBank/DDBJ databases">
        <title>Draft genome sequence of furan degrading bacterial strain FUR100.</title>
        <authorList>
            <person name="Woiski C."/>
        </authorList>
    </citation>
    <scope>NUCLEOTIDE SEQUENCE [LARGE SCALE GENOMIC DNA]</scope>
    <source>
        <strain evidence="2 3">FUR100</strain>
    </source>
</reference>
<dbReference type="RefSeq" id="WP_197941627.1">
    <property type="nucleotide sequence ID" value="NZ_JAECSB010000078.1"/>
</dbReference>
<dbReference type="InterPro" id="IPR036895">
    <property type="entry name" value="Uracil-DNA_glycosylase-like_sf"/>
</dbReference>
<dbReference type="PANTHER" id="PTHR42160">
    <property type="entry name" value="URACIL-DNA GLYCOSYLASE SUPERFAMILY PROTEIN"/>
    <property type="match status" value="1"/>
</dbReference>
<evidence type="ECO:0000313" key="3">
    <source>
        <dbReference type="Proteomes" id="UP000627573"/>
    </source>
</evidence>
<dbReference type="SUPFAM" id="SSF52141">
    <property type="entry name" value="Uracil-DNA glycosylase-like"/>
    <property type="match status" value="1"/>
</dbReference>
<gene>
    <name evidence="2" type="ORF">I3517_22850</name>
</gene>
<dbReference type="InterPro" id="IPR005122">
    <property type="entry name" value="Uracil-DNA_glycosylase-like"/>
</dbReference>
<feature type="domain" description="Uracil-DNA glycosylase-like" evidence="1">
    <location>
        <begin position="29"/>
        <end position="153"/>
    </location>
</feature>
<dbReference type="CDD" id="cd10033">
    <property type="entry name" value="UDG_like"/>
    <property type="match status" value="1"/>
</dbReference>
<protein>
    <submittedName>
        <fullName evidence="2">Uracil-DNA glycosylase family protein</fullName>
    </submittedName>
</protein>
<sequence length="159" mass="17610">MQESLAHVLTEIRGCTLCADQLPYGPRPVVQAGPSARLRIIGQAPGRKVHTTGIAWDDPSGDRLRRWLDLTSTQFYDPGTVALTSMGFCYPGKARSGDKPPQRECAARWHPRLDDHLPSIALTVLVGQYAHAYYLAWMHRSNSGRTQVVDTKCPAVVEE</sequence>
<organism evidence="2 3">
    <name type="scientific">Rhodococcus erythropolis</name>
    <name type="common">Arthrobacter picolinophilus</name>
    <dbReference type="NCBI Taxonomy" id="1833"/>
    <lineage>
        <taxon>Bacteria</taxon>
        <taxon>Bacillati</taxon>
        <taxon>Actinomycetota</taxon>
        <taxon>Actinomycetes</taxon>
        <taxon>Mycobacteriales</taxon>
        <taxon>Nocardiaceae</taxon>
        <taxon>Rhodococcus</taxon>
        <taxon>Rhodococcus erythropolis group</taxon>
    </lineage>
</organism>
<comment type="caution">
    <text evidence="2">The sequence shown here is derived from an EMBL/GenBank/DDBJ whole genome shotgun (WGS) entry which is preliminary data.</text>
</comment>
<proteinExistence type="predicted"/>
<dbReference type="Pfam" id="PF03167">
    <property type="entry name" value="UDG"/>
    <property type="match status" value="1"/>
</dbReference>
<evidence type="ECO:0000259" key="1">
    <source>
        <dbReference type="SMART" id="SM00986"/>
    </source>
</evidence>
<keyword evidence="3" id="KW-1185">Reference proteome</keyword>
<dbReference type="InterPro" id="IPR047124">
    <property type="entry name" value="HI_0220.2"/>
</dbReference>
<name>A0A8I1D952_RHOER</name>
<dbReference type="PANTHER" id="PTHR42160:SF1">
    <property type="entry name" value="URACIL-DNA GLYCOSYLASE SUPERFAMILY PROTEIN"/>
    <property type="match status" value="1"/>
</dbReference>
<dbReference type="AlphaFoldDB" id="A0A8I1D952"/>
<dbReference type="Gene3D" id="3.40.470.10">
    <property type="entry name" value="Uracil-DNA glycosylase-like domain"/>
    <property type="match status" value="1"/>
</dbReference>
<accession>A0A8I1D952</accession>
<dbReference type="EMBL" id="JAECSB010000078">
    <property type="protein sequence ID" value="MBH5145439.1"/>
    <property type="molecule type" value="Genomic_DNA"/>
</dbReference>
<evidence type="ECO:0000313" key="2">
    <source>
        <dbReference type="EMBL" id="MBH5145439.1"/>
    </source>
</evidence>
<dbReference type="SMART" id="SM00986">
    <property type="entry name" value="UDG"/>
    <property type="match status" value="1"/>
</dbReference>